<evidence type="ECO:0000259" key="2">
    <source>
        <dbReference type="Pfam" id="PF22725"/>
    </source>
</evidence>
<dbReference type="Gene3D" id="3.30.360.10">
    <property type="entry name" value="Dihydrodipicolinate Reductase, domain 2"/>
    <property type="match status" value="1"/>
</dbReference>
<dbReference type="GO" id="GO:0000166">
    <property type="term" value="F:nucleotide binding"/>
    <property type="evidence" value="ECO:0007669"/>
    <property type="project" value="InterPro"/>
</dbReference>
<protein>
    <submittedName>
        <fullName evidence="3">Gfo/Idh/MocA family oxidoreductase</fullName>
    </submittedName>
</protein>
<name>A0A932ZTP2_UNCTE</name>
<accession>A0A932ZTP2</accession>
<dbReference type="InterPro" id="IPR055170">
    <property type="entry name" value="GFO_IDH_MocA-like_dom"/>
</dbReference>
<evidence type="ECO:0000313" key="3">
    <source>
        <dbReference type="EMBL" id="MBI4252284.1"/>
    </source>
</evidence>
<proteinExistence type="predicted"/>
<dbReference type="InterPro" id="IPR036291">
    <property type="entry name" value="NAD(P)-bd_dom_sf"/>
</dbReference>
<feature type="domain" description="GFO/IDH/MocA-like oxidoreductase" evidence="2">
    <location>
        <begin position="147"/>
        <end position="284"/>
    </location>
</feature>
<dbReference type="SUPFAM" id="SSF51735">
    <property type="entry name" value="NAD(P)-binding Rossmann-fold domains"/>
    <property type="match status" value="1"/>
</dbReference>
<comment type="caution">
    <text evidence="3">The sequence shown here is derived from an EMBL/GenBank/DDBJ whole genome shotgun (WGS) entry which is preliminary data.</text>
</comment>
<reference evidence="3" key="1">
    <citation type="submission" date="2020-07" db="EMBL/GenBank/DDBJ databases">
        <title>Huge and variable diversity of episymbiotic CPR bacteria and DPANN archaea in groundwater ecosystems.</title>
        <authorList>
            <person name="He C.Y."/>
            <person name="Keren R."/>
            <person name="Whittaker M."/>
            <person name="Farag I.F."/>
            <person name="Doudna J."/>
            <person name="Cate J.H.D."/>
            <person name="Banfield J.F."/>
        </authorList>
    </citation>
    <scope>NUCLEOTIDE SEQUENCE</scope>
    <source>
        <strain evidence="3">NC_groundwater_1370_Ag_S-0.2um_69_93</strain>
    </source>
</reference>
<dbReference type="AlphaFoldDB" id="A0A932ZTP2"/>
<dbReference type="Pfam" id="PF01408">
    <property type="entry name" value="GFO_IDH_MocA"/>
    <property type="match status" value="1"/>
</dbReference>
<organism evidence="3 4">
    <name type="scientific">Tectimicrobiota bacterium</name>
    <dbReference type="NCBI Taxonomy" id="2528274"/>
    <lineage>
        <taxon>Bacteria</taxon>
        <taxon>Pseudomonadati</taxon>
        <taxon>Nitrospinota/Tectimicrobiota group</taxon>
        <taxon>Candidatus Tectimicrobiota</taxon>
    </lineage>
</organism>
<sequence>MATRELGIILHGATGGICSYQHLRNSLAPIRAEGGLAAGGDVIMPKLLLAGRNAERLAEVAAGNGGLGWTADLDSALSDPGYPVFFDAAATHQRLHVLRRAIAAGKHIYTEKPVAPSVEDGLALLRAAEAKGLKHGAVEDKLFLPGFRKLRHLVDSGFFGRIIGFHIEFGWWVFDGIKAKSQRPSWNYRKAEGGGLISDMHPHWRYVIEGILGPIGRVAAMSWTGQTERAGEDGGRFVVDAEDNVHTLIEMESGARGAILSSWSTRVRRDDLVTFQVDGIDGSAAAGLRRCWKQAAGATPAIRGFLMGRDPGTMRVAVDYREGWQEVPDSAPYKNPYRFGWEGFIRHVAAGAPFYADLRAGIRDVQLAEACQRSAAEGRWIGMPQL</sequence>
<feature type="domain" description="Gfo/Idh/MocA-like oxidoreductase N-terminal" evidence="1">
    <location>
        <begin position="69"/>
        <end position="133"/>
    </location>
</feature>
<dbReference type="PANTHER" id="PTHR42840:SF8">
    <property type="entry name" value="OXIDOREDUCTASE"/>
    <property type="match status" value="1"/>
</dbReference>
<dbReference type="SUPFAM" id="SSF55347">
    <property type="entry name" value="Glyceraldehyde-3-phosphate dehydrogenase-like, C-terminal domain"/>
    <property type="match status" value="1"/>
</dbReference>
<evidence type="ECO:0000259" key="1">
    <source>
        <dbReference type="Pfam" id="PF01408"/>
    </source>
</evidence>
<evidence type="ECO:0000313" key="4">
    <source>
        <dbReference type="Proteomes" id="UP000752292"/>
    </source>
</evidence>
<dbReference type="Pfam" id="PF22725">
    <property type="entry name" value="GFO_IDH_MocA_C3"/>
    <property type="match status" value="1"/>
</dbReference>
<gene>
    <name evidence="3" type="ORF">HY618_07470</name>
</gene>
<dbReference type="PANTHER" id="PTHR42840">
    <property type="entry name" value="NAD(P)-BINDING ROSSMANN-FOLD SUPERFAMILY PROTEIN-RELATED"/>
    <property type="match status" value="1"/>
</dbReference>
<dbReference type="InterPro" id="IPR000683">
    <property type="entry name" value="Gfo/Idh/MocA-like_OxRdtase_N"/>
</dbReference>
<dbReference type="Proteomes" id="UP000752292">
    <property type="component" value="Unassembled WGS sequence"/>
</dbReference>
<dbReference type="EMBL" id="JACQRX010000325">
    <property type="protein sequence ID" value="MBI4252284.1"/>
    <property type="molecule type" value="Genomic_DNA"/>
</dbReference>
<dbReference type="Gene3D" id="3.40.50.720">
    <property type="entry name" value="NAD(P)-binding Rossmann-like Domain"/>
    <property type="match status" value="1"/>
</dbReference>